<evidence type="ECO:0000256" key="1">
    <source>
        <dbReference type="ARBA" id="ARBA00004141"/>
    </source>
</evidence>
<dbReference type="InterPro" id="IPR001958">
    <property type="entry name" value="Tet-R_TetA/multi-R_MdtG-like"/>
</dbReference>
<dbReference type="InterPro" id="IPR011701">
    <property type="entry name" value="MFS"/>
</dbReference>
<dbReference type="SUPFAM" id="SSF103473">
    <property type="entry name" value="MFS general substrate transporter"/>
    <property type="match status" value="1"/>
</dbReference>
<feature type="transmembrane region" description="Helical" evidence="5">
    <location>
        <begin position="237"/>
        <end position="256"/>
    </location>
</feature>
<dbReference type="GO" id="GO:0022857">
    <property type="term" value="F:transmembrane transporter activity"/>
    <property type="evidence" value="ECO:0007669"/>
    <property type="project" value="InterPro"/>
</dbReference>
<protein>
    <submittedName>
        <fullName evidence="7">MFS transporter</fullName>
    </submittedName>
</protein>
<dbReference type="Proteomes" id="UP000289758">
    <property type="component" value="Unassembled WGS sequence"/>
</dbReference>
<dbReference type="AlphaFoldDB" id="A0A4Q1APD1"/>
<feature type="transmembrane region" description="Helical" evidence="5">
    <location>
        <begin position="51"/>
        <end position="68"/>
    </location>
</feature>
<dbReference type="CDD" id="cd17474">
    <property type="entry name" value="MFS_YfmO_like"/>
    <property type="match status" value="1"/>
</dbReference>
<comment type="subcellular location">
    <subcellularLocation>
        <location evidence="1">Membrane</location>
        <topology evidence="1">Multi-pass membrane protein</topology>
    </subcellularLocation>
</comment>
<feature type="transmembrane region" description="Helical" evidence="5">
    <location>
        <begin position="160"/>
        <end position="180"/>
    </location>
</feature>
<gene>
    <name evidence="7" type="ORF">CRV07_01255</name>
</gene>
<keyword evidence="4 5" id="KW-0472">Membrane</keyword>
<name>A0A4Q1APD1_9BACT</name>
<feature type="transmembrane region" description="Helical" evidence="5">
    <location>
        <begin position="354"/>
        <end position="374"/>
    </location>
</feature>
<feature type="transmembrane region" description="Helical" evidence="5">
    <location>
        <begin position="75"/>
        <end position="97"/>
    </location>
</feature>
<evidence type="ECO:0000313" key="7">
    <source>
        <dbReference type="EMBL" id="RXK08459.1"/>
    </source>
</evidence>
<dbReference type="PANTHER" id="PTHR43683:SF1">
    <property type="entry name" value="MULTIDRUG EFFLUX PROTEIN YFMO"/>
    <property type="match status" value="1"/>
</dbReference>
<reference evidence="7 8" key="1">
    <citation type="submission" date="2017-10" db="EMBL/GenBank/DDBJ databases">
        <title>Genomics of the genus Arcobacter.</title>
        <authorList>
            <person name="Perez-Cataluna A."/>
            <person name="Figueras M.J."/>
        </authorList>
    </citation>
    <scope>NUCLEOTIDE SEQUENCE [LARGE SCALE GENOMIC DNA]</scope>
    <source>
        <strain evidence="7 8">CECT 8441</strain>
    </source>
</reference>
<evidence type="ECO:0000256" key="4">
    <source>
        <dbReference type="ARBA" id="ARBA00023136"/>
    </source>
</evidence>
<proteinExistence type="predicted"/>
<keyword evidence="8" id="KW-1185">Reference proteome</keyword>
<keyword evidence="2 5" id="KW-0812">Transmembrane</keyword>
<feature type="transmembrane region" description="Helical" evidence="5">
    <location>
        <begin position="290"/>
        <end position="309"/>
    </location>
</feature>
<evidence type="ECO:0000256" key="5">
    <source>
        <dbReference type="SAM" id="Phobius"/>
    </source>
</evidence>
<dbReference type="Gene3D" id="1.20.1250.20">
    <property type="entry name" value="MFS general substrate transporter like domains"/>
    <property type="match status" value="1"/>
</dbReference>
<evidence type="ECO:0000259" key="6">
    <source>
        <dbReference type="PROSITE" id="PS50850"/>
    </source>
</evidence>
<dbReference type="GO" id="GO:0016020">
    <property type="term" value="C:membrane"/>
    <property type="evidence" value="ECO:0007669"/>
    <property type="project" value="UniProtKB-SubCell"/>
</dbReference>
<evidence type="ECO:0000256" key="3">
    <source>
        <dbReference type="ARBA" id="ARBA00022989"/>
    </source>
</evidence>
<feature type="transmembrane region" description="Helical" evidence="5">
    <location>
        <begin position="103"/>
        <end position="124"/>
    </location>
</feature>
<keyword evidence="3 5" id="KW-1133">Transmembrane helix</keyword>
<dbReference type="PROSITE" id="PS50850">
    <property type="entry name" value="MFS"/>
    <property type="match status" value="1"/>
</dbReference>
<dbReference type="InterPro" id="IPR020846">
    <property type="entry name" value="MFS_dom"/>
</dbReference>
<feature type="domain" description="Major facilitator superfamily (MFS) profile" evidence="6">
    <location>
        <begin position="9"/>
        <end position="378"/>
    </location>
</feature>
<feature type="transmembrane region" description="Helical" evidence="5">
    <location>
        <begin position="12"/>
        <end position="31"/>
    </location>
</feature>
<dbReference type="EMBL" id="PDKK01000001">
    <property type="protein sequence ID" value="RXK08459.1"/>
    <property type="molecule type" value="Genomic_DNA"/>
</dbReference>
<dbReference type="PRINTS" id="PR01035">
    <property type="entry name" value="TCRTETA"/>
</dbReference>
<feature type="transmembrane region" description="Helical" evidence="5">
    <location>
        <begin position="205"/>
        <end position="225"/>
    </location>
</feature>
<evidence type="ECO:0000256" key="2">
    <source>
        <dbReference type="ARBA" id="ARBA00022692"/>
    </source>
</evidence>
<feature type="transmembrane region" description="Helical" evidence="5">
    <location>
        <begin position="330"/>
        <end position="348"/>
    </location>
</feature>
<evidence type="ECO:0000313" key="8">
    <source>
        <dbReference type="Proteomes" id="UP000289758"/>
    </source>
</evidence>
<dbReference type="Pfam" id="PF07690">
    <property type="entry name" value="MFS_1"/>
    <property type="match status" value="1"/>
</dbReference>
<dbReference type="PANTHER" id="PTHR43683">
    <property type="entry name" value="MULTIDRUG EFFLUX PROTEIN YFMO"/>
    <property type="match status" value="1"/>
</dbReference>
<dbReference type="InterPro" id="IPR036259">
    <property type="entry name" value="MFS_trans_sf"/>
</dbReference>
<comment type="caution">
    <text evidence="7">The sequence shown here is derived from an EMBL/GenBank/DDBJ whole genome shotgun (WGS) entry which is preliminary data.</text>
</comment>
<feature type="transmembrane region" description="Helical" evidence="5">
    <location>
        <begin position="268"/>
        <end position="284"/>
    </location>
</feature>
<organism evidence="7 8">
    <name type="scientific">Halarcobacter ebronensis</name>
    <dbReference type="NCBI Taxonomy" id="1462615"/>
    <lineage>
        <taxon>Bacteria</taxon>
        <taxon>Pseudomonadati</taxon>
        <taxon>Campylobacterota</taxon>
        <taxon>Epsilonproteobacteria</taxon>
        <taxon>Campylobacterales</taxon>
        <taxon>Arcobacteraceae</taxon>
        <taxon>Halarcobacter</taxon>
    </lineage>
</organism>
<dbReference type="OrthoDB" id="9812221at2"/>
<sequence length="378" mass="41368">MIVKNRSFGRNITVLSIFLAFMGMGVVDPILPDIALKLGANHWQVEMLFSAYIFMMAFMMLPAGVLAVKFGDKRVMATGLGLVALFATLCSFATSIVDLSLYRAGWGFSNALFFATALIILIALSNEYHKAVGLFEGAIGFGISAGPLLGGFLGEHSWRFPFLATGILSLCAFIAVLFFVKVPNDNKRKSVKLEDLKALFTNRKFILISFSAMLYFYGFIVILAYSPLVVNLNPVEMGLLFFGWGLALACGSIVISTKLESLYEVKQIIPVTILIFALILFIIMNVESKALMSMLIILSGLLSGINNSVLTSYVMEVNFEKNIISGGFNFLRWMGAGTAPILSGFIAGKFNNMHLPFLVAAILSIISFLLLFSLRKAK</sequence>
<feature type="transmembrane region" description="Helical" evidence="5">
    <location>
        <begin position="131"/>
        <end position="154"/>
    </location>
</feature>
<dbReference type="InterPro" id="IPR053200">
    <property type="entry name" value="YfmO-like"/>
</dbReference>
<accession>A0A4Q1APD1</accession>